<dbReference type="GO" id="GO:0000287">
    <property type="term" value="F:magnesium ion binding"/>
    <property type="evidence" value="ECO:0007669"/>
    <property type="project" value="InterPro"/>
</dbReference>
<dbReference type="Gene3D" id="3.40.718.10">
    <property type="entry name" value="Isopropylmalate Dehydrogenase"/>
    <property type="match status" value="1"/>
</dbReference>
<dbReference type="SMART" id="SM01329">
    <property type="entry name" value="Iso_dh"/>
    <property type="match status" value="1"/>
</dbReference>
<comment type="caution">
    <text evidence="4">The sequence shown here is derived from an EMBL/GenBank/DDBJ whole genome shotgun (WGS) entry which is preliminary data.</text>
</comment>
<organism evidence="4 5">
    <name type="scientific">Thalassospira xianhensis MCCC 1A02616</name>
    <dbReference type="NCBI Taxonomy" id="1177929"/>
    <lineage>
        <taxon>Bacteria</taxon>
        <taxon>Pseudomonadati</taxon>
        <taxon>Pseudomonadota</taxon>
        <taxon>Alphaproteobacteria</taxon>
        <taxon>Rhodospirillales</taxon>
        <taxon>Thalassospiraceae</taxon>
        <taxon>Thalassospira</taxon>
    </lineage>
</organism>
<evidence type="ECO:0000259" key="3">
    <source>
        <dbReference type="SMART" id="SM01329"/>
    </source>
</evidence>
<keyword evidence="2" id="KW-0560">Oxidoreductase</keyword>
<evidence type="ECO:0000256" key="2">
    <source>
        <dbReference type="ARBA" id="ARBA00023002"/>
    </source>
</evidence>
<sequence length="352" mass="37381">MDVLLLPGDGIGPEITAVTRNVLEALDRSFSLGLKFTSEDVGFASLEKHGATITPELIERARKADLTILGPVDTAHYPPADQGGINPSAALRINLDLYANVRPSKVFEGLPALARNMDLVIVRENTEGFYADRTMYAGTGEVMPTPDLALAMRKVTRQGSYRVSAFAARLAAKRRGHLTIVHKANVLKLSDGLFLSEAEKAAAEQGGLTVREEHVDAMASLLVRTPDAFDVIVTTNMFGDILSNEAAELAGGLGLSGSLNVGDENAIAQASHGSAPDIAGKNIANPVSLLLSTVLLLDWKGAEAGRSDLQQAANRLDKAIAEMLKNPDTRTADLAGSLSCRDFGSILADRLR</sequence>
<reference evidence="4 5" key="1">
    <citation type="submission" date="2014-07" db="EMBL/GenBank/DDBJ databases">
        <title>Draft genome sequence of Thalassospira xianhensis P-4 (MCCC 1A02616).</title>
        <authorList>
            <person name="Lai Q."/>
            <person name="Shao Z."/>
        </authorList>
    </citation>
    <scope>NUCLEOTIDE SEQUENCE [LARGE SCALE GENOMIC DNA]</scope>
    <source>
        <strain evidence="4 5">MCCC 1A02616</strain>
    </source>
</reference>
<accession>A0A367UH60</accession>
<protein>
    <submittedName>
        <fullName evidence="4">3-isopropylmalate dehydrogenase</fullName>
    </submittedName>
</protein>
<gene>
    <name evidence="4" type="ORF">TH5_03695</name>
</gene>
<dbReference type="GO" id="GO:0006099">
    <property type="term" value="P:tricarboxylic acid cycle"/>
    <property type="evidence" value="ECO:0007669"/>
    <property type="project" value="TreeGrafter"/>
</dbReference>
<name>A0A367UH60_9PROT</name>
<comment type="similarity">
    <text evidence="1">Belongs to the isocitrate and isopropylmalate dehydrogenases family.</text>
</comment>
<feature type="domain" description="Isopropylmalate dehydrogenase-like" evidence="3">
    <location>
        <begin position="2"/>
        <end position="347"/>
    </location>
</feature>
<dbReference type="RefSeq" id="WP_114120694.1">
    <property type="nucleotide sequence ID" value="NZ_JPWA01000002.1"/>
</dbReference>
<dbReference type="PROSITE" id="PS00470">
    <property type="entry name" value="IDH_IMDH"/>
    <property type="match status" value="1"/>
</dbReference>
<proteinExistence type="inferred from homology"/>
<dbReference type="EMBL" id="JPWA01000002">
    <property type="protein sequence ID" value="RCK07499.1"/>
    <property type="molecule type" value="Genomic_DNA"/>
</dbReference>
<dbReference type="GO" id="GO:0004449">
    <property type="term" value="F:isocitrate dehydrogenase (NAD+) activity"/>
    <property type="evidence" value="ECO:0007669"/>
    <property type="project" value="TreeGrafter"/>
</dbReference>
<dbReference type="InterPro" id="IPR024084">
    <property type="entry name" value="IsoPropMal-DH-like_dom"/>
</dbReference>
<evidence type="ECO:0000313" key="5">
    <source>
        <dbReference type="Proteomes" id="UP000252419"/>
    </source>
</evidence>
<dbReference type="PANTHER" id="PTHR11835">
    <property type="entry name" value="DECARBOXYLATING DEHYDROGENASES-ISOCITRATE, ISOPROPYLMALATE, TARTRATE"/>
    <property type="match status" value="1"/>
</dbReference>
<dbReference type="Proteomes" id="UP000252419">
    <property type="component" value="Unassembled WGS sequence"/>
</dbReference>
<keyword evidence="5" id="KW-1185">Reference proteome</keyword>
<dbReference type="Pfam" id="PF00180">
    <property type="entry name" value="Iso_dh"/>
    <property type="match status" value="1"/>
</dbReference>
<evidence type="ECO:0000256" key="1">
    <source>
        <dbReference type="ARBA" id="ARBA00007769"/>
    </source>
</evidence>
<dbReference type="InterPro" id="IPR019818">
    <property type="entry name" value="IsoCit/isopropylmalate_DH_CS"/>
</dbReference>
<evidence type="ECO:0000313" key="4">
    <source>
        <dbReference type="EMBL" id="RCK07499.1"/>
    </source>
</evidence>
<dbReference type="SUPFAM" id="SSF53659">
    <property type="entry name" value="Isocitrate/Isopropylmalate dehydrogenase-like"/>
    <property type="match status" value="1"/>
</dbReference>
<dbReference type="PANTHER" id="PTHR11835:SF34">
    <property type="entry name" value="ISOCITRATE DEHYDROGENASE [NAD] SUBUNIT ALPHA, MITOCHONDRIAL"/>
    <property type="match status" value="1"/>
</dbReference>
<dbReference type="GO" id="GO:0051287">
    <property type="term" value="F:NAD binding"/>
    <property type="evidence" value="ECO:0007669"/>
    <property type="project" value="InterPro"/>
</dbReference>
<dbReference type="GO" id="GO:0006102">
    <property type="term" value="P:isocitrate metabolic process"/>
    <property type="evidence" value="ECO:0007669"/>
    <property type="project" value="TreeGrafter"/>
</dbReference>
<dbReference type="AlphaFoldDB" id="A0A367UH60"/>